<dbReference type="OrthoDB" id="5145920at2"/>
<dbReference type="PANTHER" id="PTHR34547">
    <property type="entry name" value="YACP-LIKE NYN DOMAIN PROTEIN"/>
    <property type="match status" value="1"/>
</dbReference>
<feature type="coiled-coil region" evidence="1">
    <location>
        <begin position="141"/>
        <end position="256"/>
    </location>
</feature>
<dbReference type="eggNOG" id="COG3688">
    <property type="taxonomic scope" value="Bacteria"/>
</dbReference>
<dbReference type="PANTHER" id="PTHR34547:SF1">
    <property type="entry name" value="YACP-LIKE NYN DOMAIN PROTEIN"/>
    <property type="match status" value="1"/>
</dbReference>
<proteinExistence type="predicted"/>
<gene>
    <name evidence="2" type="ORF">SAMN04489726_7354</name>
</gene>
<keyword evidence="3" id="KW-1185">Reference proteome</keyword>
<dbReference type="AlphaFoldDB" id="A0A1H0CQ28"/>
<dbReference type="EMBL" id="LT629701">
    <property type="protein sequence ID" value="SDN59984.1"/>
    <property type="molecule type" value="Genomic_DNA"/>
</dbReference>
<keyword evidence="1" id="KW-0175">Coiled coil</keyword>
<dbReference type="RefSeq" id="WP_052407120.1">
    <property type="nucleotide sequence ID" value="NZ_JOEF01000004.1"/>
</dbReference>
<dbReference type="STRING" id="211114.SAMN04489726_7354"/>
<dbReference type="Proteomes" id="UP000183376">
    <property type="component" value="Chromosome I"/>
</dbReference>
<name>A0A1H0CQ28_ALLAB</name>
<reference evidence="2 3" key="1">
    <citation type="submission" date="2016-10" db="EMBL/GenBank/DDBJ databases">
        <authorList>
            <person name="de Groot N.N."/>
        </authorList>
    </citation>
    <scope>NUCLEOTIDE SEQUENCE [LARGE SCALE GENOMIC DNA]</scope>
    <source>
        <strain evidence="2 3">DSM 44149</strain>
    </source>
</reference>
<dbReference type="InterPro" id="IPR010298">
    <property type="entry name" value="YacP-like"/>
</dbReference>
<evidence type="ECO:0000313" key="2">
    <source>
        <dbReference type="EMBL" id="SDN59984.1"/>
    </source>
</evidence>
<evidence type="ECO:0000313" key="3">
    <source>
        <dbReference type="Proteomes" id="UP000183376"/>
    </source>
</evidence>
<evidence type="ECO:0000256" key="1">
    <source>
        <dbReference type="SAM" id="Coils"/>
    </source>
</evidence>
<protein>
    <submittedName>
        <fullName evidence="2">YacP-like NYN domain-containing protein</fullName>
    </submittedName>
</protein>
<accession>A0A1H0CQ28</accession>
<organism evidence="2 3">
    <name type="scientific">Allokutzneria albata</name>
    <name type="common">Kibdelosporangium albatum</name>
    <dbReference type="NCBI Taxonomy" id="211114"/>
    <lineage>
        <taxon>Bacteria</taxon>
        <taxon>Bacillati</taxon>
        <taxon>Actinomycetota</taxon>
        <taxon>Actinomycetes</taxon>
        <taxon>Pseudonocardiales</taxon>
        <taxon>Pseudonocardiaceae</taxon>
        <taxon>Allokutzneria</taxon>
    </lineage>
</organism>
<dbReference type="Pfam" id="PF05991">
    <property type="entry name" value="NYN_YacP"/>
    <property type="match status" value="1"/>
</dbReference>
<sequence>MDGQSAVAGQAVTEEVPDWSGIPDPIRARLAELAAEALGTLTKNDIPQTLRAVAKFAPAKRARLGAGPLLAALRDNQAFRAAVVEWCREHRPSVLDLNPSDAIASGAAAVLTGADTTQLYIELVARRTEDAQLRAERDAAIARADKLVAETEKLHAELESAKGAVEQVSTDREAELEKLRKRLREQGVRLKQARDEAAAAVDELQRSRAEFEAEMQALRTARDRERERAELERNRAARAKEDAEIARQSAREARQADEVRLELLVDTLAGAVTGLRRELALGGSGPRPADMVRGATTAHGTVGRVEDPAALDRLLALPSVHLVVDGYNVTKTGYPGLTLSEQRDRLNQQLAALAARTGAEVTVVFDGAGVVAVPQAPPRGVRVLFSDPGVLADDVIRALVTAEPEGRPVVVATSDRAVADSVRRRGAHPVPSAVLIARLGRV</sequence>